<feature type="region of interest" description="Disordered" evidence="1">
    <location>
        <begin position="1151"/>
        <end position="1179"/>
    </location>
</feature>
<dbReference type="SMART" id="SM00233">
    <property type="entry name" value="PH"/>
    <property type="match status" value="1"/>
</dbReference>
<evidence type="ECO:0000313" key="4">
    <source>
        <dbReference type="Proteomes" id="UP001211065"/>
    </source>
</evidence>
<dbReference type="EMBL" id="JADGJW010000046">
    <property type="protein sequence ID" value="KAJ3226012.1"/>
    <property type="molecule type" value="Genomic_DNA"/>
</dbReference>
<feature type="region of interest" description="Disordered" evidence="1">
    <location>
        <begin position="18"/>
        <end position="64"/>
    </location>
</feature>
<comment type="caution">
    <text evidence="3">The sequence shown here is derived from an EMBL/GenBank/DDBJ whole genome shotgun (WGS) entry which is preliminary data.</text>
</comment>
<name>A0AAD5U8D9_9FUNG</name>
<protein>
    <recommendedName>
        <fullName evidence="2">PH domain-containing protein</fullName>
    </recommendedName>
</protein>
<feature type="compositionally biased region" description="Polar residues" evidence="1">
    <location>
        <begin position="1443"/>
        <end position="1452"/>
    </location>
</feature>
<feature type="compositionally biased region" description="Low complexity" evidence="1">
    <location>
        <begin position="37"/>
        <end position="51"/>
    </location>
</feature>
<dbReference type="SUPFAM" id="SSF50729">
    <property type="entry name" value="PH domain-like"/>
    <property type="match status" value="1"/>
</dbReference>
<dbReference type="Gene3D" id="2.30.29.30">
    <property type="entry name" value="Pleckstrin-homology domain (PH domain)/Phosphotyrosine-binding domain (PTB)"/>
    <property type="match status" value="1"/>
</dbReference>
<proteinExistence type="predicted"/>
<dbReference type="CDD" id="cd00821">
    <property type="entry name" value="PH"/>
    <property type="match status" value="1"/>
</dbReference>
<feature type="region of interest" description="Disordered" evidence="1">
    <location>
        <begin position="1443"/>
        <end position="1499"/>
    </location>
</feature>
<sequence>MSKVSSLKKLFEEKAKADSVKLENRNLSNTPSYYSLKSNSKSIDSMKSTSSLESTQSGKKEVSQCGNNTTVVDFKNANGLNEEKTSTNLLTEEAAMSSTATLVNEIEDLIKIEENVLIQRLENGNSMVDAVLETAEPSPYLFNEKQFSNTANNNDYNDIPLSMNSLSEIVIQEGNKSAFNECSKVEYDTQEKKFSDDTEVMSKNCTNDDIGNDLSREASIIQCDNFIDSPTGVNGISETYYHEESDNRNLQCNTFIVKGNDDDNSTKINELLETTIPDENNSESERSIVKINVIQENVIESKETCFIQSETDFVQCDKSLNQSTIKAGTGKDEDLLNNANINYVQDEVSNLEATVAENSIKGIDSSFSEPLNNIIIVSDCKLSSDFHSPENTQEETVEKLFHTNESTAELLEVRNVEKEDCIVKNFDKSIENKQDAENCLNSNEIYANATQDDFHFAKKVDILNNQPDVVKGFSKLPESVRLVENIERITDVDQENMEQCTKIFDNEDANVMESELPENSKGFENDELPLTNTLFRVDADLQKNKNLEVIARECHTKLIENKLEEVNGYMENEVSKTENNVVNAADESQALLCDIEISKTDTVDLDAADDTLPLAVDEISKTEIVAVNAADDSQALVSDIEVSKTENGGLEAADDSKTLSSDVGNVDLCTVDDQLPQTLDEFSKIGNASDDNATLQNSENNLTLCSADGNEVNAEIWYSTLKSVIATVDLEKIEISKDSIPPSVVEPNRKIEILNEHKLLEDSSKSTLKLNTEVCYEPVDLFSEYCSENEEDEEKFSPKSEVGTFGPKSAVILNEISEFVACIEEETENVDSISIVDSEESTGYDILGNYMNTGYEEYEENEENAEKIISKKSSTAEMDKEGFEVPKKKLSNPSLINKENIEKLKSTLTDIKALKGIRLDTKYDSGLEHIPFSDEEEEFDPPSLPPPNVPLPSIPNERPTAISDIQVSESLLEIYNTQSFEEKSINHSIYLGYNNDSTENFFSSYEKDLDEFDPENLEKVGVENILLDELDDCMDKLLLDFAELEVEVNSESNSLKNDSDSIKKEDISSDKALKTLGIKDDDALVNTVHTTFSQNRIESIPKALRTLGVIPSNLVKSQHLVNDDSDSSSLVNRRNTSSTKALKTLGIIATPMRSPLTSPSSPISPLATPSPRDRKGKGSNAKALKMLGITDSLPSSASPSRVSTYSYDASVGFLKEDSNSSPRNSIVSTTGSTDLQLTSSTKVVKLGSLKEIILMTGFLSIFNSTLLLKKWKLRYFILTANKLYFFKNNNLEALSVGSFHINSETEVNIVKSGFKKKFVLEVKNYQKERSIFLLCEDSEELGNINSKFISIHSSFLANWVRALKSAITRDKFSHTALPPPPPSSSDSYLSSFDLYSNNQSSNRLQLQPSGFDETKFAGENTVYEASGESPKLVSTRYVGSRPLTVNTKTFSPPQRPQKNPKRNPDRLQSMPLPQIASFPVSPNNNQGTRYFSSSPTRMSNNSLDHFSVSKMKVDSIHSSNSAFPFESQLAALNKLEAKEQKH</sequence>
<feature type="compositionally biased region" description="Polar residues" evidence="1">
    <location>
        <begin position="1480"/>
        <end position="1499"/>
    </location>
</feature>
<evidence type="ECO:0000259" key="2">
    <source>
        <dbReference type="PROSITE" id="PS50003"/>
    </source>
</evidence>
<feature type="domain" description="PH" evidence="2">
    <location>
        <begin position="1252"/>
        <end position="1368"/>
    </location>
</feature>
<dbReference type="Proteomes" id="UP001211065">
    <property type="component" value="Unassembled WGS sequence"/>
</dbReference>
<evidence type="ECO:0000313" key="3">
    <source>
        <dbReference type="EMBL" id="KAJ3226012.1"/>
    </source>
</evidence>
<dbReference type="InterPro" id="IPR011993">
    <property type="entry name" value="PH-like_dom_sf"/>
</dbReference>
<feature type="compositionally biased region" description="Low complexity" evidence="1">
    <location>
        <begin position="1154"/>
        <end position="1170"/>
    </location>
</feature>
<organism evidence="3 4">
    <name type="scientific">Clydaea vesicula</name>
    <dbReference type="NCBI Taxonomy" id="447962"/>
    <lineage>
        <taxon>Eukaryota</taxon>
        <taxon>Fungi</taxon>
        <taxon>Fungi incertae sedis</taxon>
        <taxon>Chytridiomycota</taxon>
        <taxon>Chytridiomycota incertae sedis</taxon>
        <taxon>Chytridiomycetes</taxon>
        <taxon>Lobulomycetales</taxon>
        <taxon>Lobulomycetaceae</taxon>
        <taxon>Clydaea</taxon>
    </lineage>
</organism>
<reference evidence="3" key="1">
    <citation type="submission" date="2020-05" db="EMBL/GenBank/DDBJ databases">
        <title>Phylogenomic resolution of chytrid fungi.</title>
        <authorList>
            <person name="Stajich J.E."/>
            <person name="Amses K."/>
            <person name="Simmons R."/>
            <person name="Seto K."/>
            <person name="Myers J."/>
            <person name="Bonds A."/>
            <person name="Quandt C.A."/>
            <person name="Barry K."/>
            <person name="Liu P."/>
            <person name="Grigoriev I."/>
            <person name="Longcore J.E."/>
            <person name="James T.Y."/>
        </authorList>
    </citation>
    <scope>NUCLEOTIDE SEQUENCE</scope>
    <source>
        <strain evidence="3">JEL0476</strain>
    </source>
</reference>
<feature type="compositionally biased region" description="Polar residues" evidence="1">
    <location>
        <begin position="25"/>
        <end position="36"/>
    </location>
</feature>
<gene>
    <name evidence="3" type="ORF">HK099_005718</name>
</gene>
<dbReference type="PROSITE" id="PS50003">
    <property type="entry name" value="PH_DOMAIN"/>
    <property type="match status" value="1"/>
</dbReference>
<evidence type="ECO:0000256" key="1">
    <source>
        <dbReference type="SAM" id="MobiDB-lite"/>
    </source>
</evidence>
<accession>A0AAD5U8D9</accession>
<keyword evidence="4" id="KW-1185">Reference proteome</keyword>
<dbReference type="InterPro" id="IPR001849">
    <property type="entry name" value="PH_domain"/>
</dbReference>
<dbReference type="Pfam" id="PF00169">
    <property type="entry name" value="PH"/>
    <property type="match status" value="1"/>
</dbReference>